<dbReference type="InterPro" id="IPR036102">
    <property type="entry name" value="OsmC/Ohrsf"/>
</dbReference>
<gene>
    <name evidence="2" type="ORF">AOZ06_42355</name>
</gene>
<dbReference type="Gene3D" id="3.30.300.20">
    <property type="match status" value="1"/>
</dbReference>
<dbReference type="GO" id="GO:0006979">
    <property type="term" value="P:response to oxidative stress"/>
    <property type="evidence" value="ECO:0007669"/>
    <property type="project" value="InterPro"/>
</dbReference>
<reference evidence="2 3" key="1">
    <citation type="submission" date="2015-07" db="EMBL/GenBank/DDBJ databases">
        <title>Genome sequencing of Kibdelosporangium phytohabitans.</title>
        <authorList>
            <person name="Qin S."/>
            <person name="Xing K."/>
        </authorList>
    </citation>
    <scope>NUCLEOTIDE SEQUENCE [LARGE SCALE GENOMIC DNA]</scope>
    <source>
        <strain evidence="2 3">KLBMP1111</strain>
    </source>
</reference>
<sequence length="145" mass="14709">MPSRDATTHWEGGLQQGGGTVTLDSSNAGQFPVSFPTRAGNPEGQTSPEELIAAAHSSCLAMNLSGTLEGAGYTPTSLDVSAEVTLGPDPDGGFQISGIAITLTAKVDGLDKEKFAELAATAERTCPVTKALSGTTITLDATLAE</sequence>
<keyword evidence="3" id="KW-1185">Reference proteome</keyword>
<dbReference type="InterPro" id="IPR052707">
    <property type="entry name" value="OsmC_Ohr_Peroxiredoxin"/>
</dbReference>
<evidence type="ECO:0000313" key="2">
    <source>
        <dbReference type="EMBL" id="ALG12619.1"/>
    </source>
</evidence>
<dbReference type="NCBIfam" id="TIGR03562">
    <property type="entry name" value="osmo_induc_OsmC"/>
    <property type="match status" value="1"/>
</dbReference>
<dbReference type="PANTHER" id="PTHR42830">
    <property type="entry name" value="OSMOTICALLY INDUCIBLE FAMILY PROTEIN"/>
    <property type="match status" value="1"/>
</dbReference>
<feature type="region of interest" description="Disordered" evidence="1">
    <location>
        <begin position="1"/>
        <end position="50"/>
    </location>
</feature>
<dbReference type="OrthoDB" id="9807532at2"/>
<evidence type="ECO:0000256" key="1">
    <source>
        <dbReference type="SAM" id="MobiDB-lite"/>
    </source>
</evidence>
<dbReference type="AlphaFoldDB" id="A0A0N9ID86"/>
<accession>A0A0N9ID86</accession>
<proteinExistence type="predicted"/>
<dbReference type="RefSeq" id="WP_054294511.1">
    <property type="nucleotide sequence ID" value="NZ_CP012752.1"/>
</dbReference>
<dbReference type="InterPro" id="IPR019904">
    <property type="entry name" value="Peroxiredoxin_OsmC"/>
</dbReference>
<dbReference type="PANTHER" id="PTHR42830:SF1">
    <property type="entry name" value="OSMOTICALLY INDUCIBLE FAMILY PROTEIN"/>
    <property type="match status" value="1"/>
</dbReference>
<dbReference type="Proteomes" id="UP000063699">
    <property type="component" value="Chromosome"/>
</dbReference>
<name>A0A0N9ID86_9PSEU</name>
<organism evidence="2 3">
    <name type="scientific">Kibdelosporangium phytohabitans</name>
    <dbReference type="NCBI Taxonomy" id="860235"/>
    <lineage>
        <taxon>Bacteria</taxon>
        <taxon>Bacillati</taxon>
        <taxon>Actinomycetota</taxon>
        <taxon>Actinomycetes</taxon>
        <taxon>Pseudonocardiales</taxon>
        <taxon>Pseudonocardiaceae</taxon>
        <taxon>Kibdelosporangium</taxon>
    </lineage>
</organism>
<dbReference type="InterPro" id="IPR003718">
    <property type="entry name" value="OsmC/Ohr_fam"/>
</dbReference>
<dbReference type="SUPFAM" id="SSF82784">
    <property type="entry name" value="OsmC-like"/>
    <property type="match status" value="1"/>
</dbReference>
<evidence type="ECO:0000313" key="3">
    <source>
        <dbReference type="Proteomes" id="UP000063699"/>
    </source>
</evidence>
<dbReference type="GO" id="GO:0004601">
    <property type="term" value="F:peroxidase activity"/>
    <property type="evidence" value="ECO:0007669"/>
    <property type="project" value="InterPro"/>
</dbReference>
<protein>
    <submittedName>
        <fullName evidence="2">Peroxiredoxin</fullName>
    </submittedName>
</protein>
<dbReference type="KEGG" id="kphy:AOZ06_42355"/>
<dbReference type="InterPro" id="IPR015946">
    <property type="entry name" value="KH_dom-like_a/b"/>
</dbReference>
<dbReference type="Pfam" id="PF02566">
    <property type="entry name" value="OsmC"/>
    <property type="match status" value="1"/>
</dbReference>
<dbReference type="EMBL" id="CP012752">
    <property type="protein sequence ID" value="ALG12619.1"/>
    <property type="molecule type" value="Genomic_DNA"/>
</dbReference>
<dbReference type="STRING" id="860235.AOZ06_42355"/>